<keyword evidence="13" id="KW-1185">Reference proteome</keyword>
<feature type="domain" description="ABC transmembrane type-1" evidence="11">
    <location>
        <begin position="95"/>
        <end position="292"/>
    </location>
</feature>
<dbReference type="SUPFAM" id="SSF161098">
    <property type="entry name" value="MetI-like"/>
    <property type="match status" value="1"/>
</dbReference>
<feature type="transmembrane region" description="Helical" evidence="10">
    <location>
        <begin position="9"/>
        <end position="29"/>
    </location>
</feature>
<keyword evidence="3 10" id="KW-0813">Transport</keyword>
<dbReference type="Proteomes" id="UP001589692">
    <property type="component" value="Unassembled WGS sequence"/>
</dbReference>
<keyword evidence="4" id="KW-1003">Cell membrane</keyword>
<dbReference type="InterPro" id="IPR035906">
    <property type="entry name" value="MetI-like_sf"/>
</dbReference>
<comment type="function">
    <text evidence="8">Part of the ABC transporter complex GsiABCD involved in glutathione import. Probably responsible for the translocation of the substrate across the membrane.</text>
</comment>
<dbReference type="PROSITE" id="PS50928">
    <property type="entry name" value="ABC_TM1"/>
    <property type="match status" value="1"/>
</dbReference>
<keyword evidence="5 10" id="KW-0812">Transmembrane</keyword>
<evidence type="ECO:0000256" key="5">
    <source>
        <dbReference type="ARBA" id="ARBA00022692"/>
    </source>
</evidence>
<dbReference type="CDD" id="cd06261">
    <property type="entry name" value="TM_PBP2"/>
    <property type="match status" value="1"/>
</dbReference>
<keyword evidence="6 10" id="KW-1133">Transmembrane helix</keyword>
<accession>A0ABV6AMW2</accession>
<dbReference type="Gene3D" id="1.10.3720.10">
    <property type="entry name" value="MetI-like"/>
    <property type="match status" value="1"/>
</dbReference>
<dbReference type="PANTHER" id="PTHR43163:SF5">
    <property type="entry name" value="GLUTATHIONE TRANSPORT SYSTEM PERMEASE PROTEIN GSIC"/>
    <property type="match status" value="1"/>
</dbReference>
<dbReference type="RefSeq" id="WP_377264761.1">
    <property type="nucleotide sequence ID" value="NZ_JBHMAA010000031.1"/>
</dbReference>
<evidence type="ECO:0000256" key="8">
    <source>
        <dbReference type="ARBA" id="ARBA00037215"/>
    </source>
</evidence>
<proteinExistence type="inferred from homology"/>
<protein>
    <recommendedName>
        <fullName evidence="9">Glutathione transport system permease protein GsiC</fullName>
    </recommendedName>
</protein>
<dbReference type="InterPro" id="IPR000515">
    <property type="entry name" value="MetI-like"/>
</dbReference>
<evidence type="ECO:0000256" key="1">
    <source>
        <dbReference type="ARBA" id="ARBA00004651"/>
    </source>
</evidence>
<evidence type="ECO:0000256" key="9">
    <source>
        <dbReference type="ARBA" id="ARBA00041107"/>
    </source>
</evidence>
<feature type="transmembrane region" description="Helical" evidence="10">
    <location>
        <begin position="273"/>
        <end position="299"/>
    </location>
</feature>
<evidence type="ECO:0000256" key="7">
    <source>
        <dbReference type="ARBA" id="ARBA00023136"/>
    </source>
</evidence>
<name>A0ABV6AMW2_9HYPH</name>
<feature type="transmembrane region" description="Helical" evidence="10">
    <location>
        <begin position="103"/>
        <end position="123"/>
    </location>
</feature>
<organism evidence="12 13">
    <name type="scientific">Rhizobium puerariae</name>
    <dbReference type="NCBI Taxonomy" id="1585791"/>
    <lineage>
        <taxon>Bacteria</taxon>
        <taxon>Pseudomonadati</taxon>
        <taxon>Pseudomonadota</taxon>
        <taxon>Alphaproteobacteria</taxon>
        <taxon>Hyphomicrobiales</taxon>
        <taxon>Rhizobiaceae</taxon>
        <taxon>Rhizobium/Agrobacterium group</taxon>
        <taxon>Rhizobium</taxon>
    </lineage>
</organism>
<evidence type="ECO:0000256" key="6">
    <source>
        <dbReference type="ARBA" id="ARBA00022989"/>
    </source>
</evidence>
<evidence type="ECO:0000256" key="3">
    <source>
        <dbReference type="ARBA" id="ARBA00022448"/>
    </source>
</evidence>
<comment type="subcellular location">
    <subcellularLocation>
        <location evidence="1 10">Cell membrane</location>
        <topology evidence="1 10">Multi-pass membrane protein</topology>
    </subcellularLocation>
</comment>
<evidence type="ECO:0000259" key="11">
    <source>
        <dbReference type="PROSITE" id="PS50928"/>
    </source>
</evidence>
<evidence type="ECO:0000256" key="2">
    <source>
        <dbReference type="ARBA" id="ARBA00009306"/>
    </source>
</evidence>
<sequence>MVRMLFSRLAALVPVVFGVSVVVFLMLHLSPGDPAVLAAGMEASEADIQNVRQSLGLDRSLPVQYVEFVQRAVTGDFGSSFRTHRPVMQEIAPRYVATLQLTLAAMAFAVVIGIGLGIVTATFEMKWLDSLSEFLAILGLSVPGFFLGLIMMLLFSVYLGWLPLSGNDSWSSVILPAITLGVSNAAIVSRVTQASLTEVLRMDYVRTAKAKGVRRSVIVWRHALRNALMPVVTVVGLQSGYLLGGAVVVETVFAWPGIGRLIVQSIAGRDFPVIQASVLLVSLTFVAINLLTDLLYGVIDPRVVQK</sequence>
<dbReference type="Pfam" id="PF19300">
    <property type="entry name" value="BPD_transp_1_N"/>
    <property type="match status" value="1"/>
</dbReference>
<comment type="caution">
    <text evidence="12">The sequence shown here is derived from an EMBL/GenBank/DDBJ whole genome shotgun (WGS) entry which is preliminary data.</text>
</comment>
<evidence type="ECO:0000313" key="12">
    <source>
        <dbReference type="EMBL" id="MFB9951941.1"/>
    </source>
</evidence>
<dbReference type="EMBL" id="JBHMAA010000031">
    <property type="protein sequence ID" value="MFB9951941.1"/>
    <property type="molecule type" value="Genomic_DNA"/>
</dbReference>
<dbReference type="Pfam" id="PF00528">
    <property type="entry name" value="BPD_transp_1"/>
    <property type="match status" value="1"/>
</dbReference>
<reference evidence="12 13" key="1">
    <citation type="submission" date="2024-09" db="EMBL/GenBank/DDBJ databases">
        <authorList>
            <person name="Sun Q."/>
            <person name="Mori K."/>
        </authorList>
    </citation>
    <scope>NUCLEOTIDE SEQUENCE [LARGE SCALE GENOMIC DNA]</scope>
    <source>
        <strain evidence="12 13">TBRC 4938</strain>
    </source>
</reference>
<dbReference type="PANTHER" id="PTHR43163">
    <property type="entry name" value="DIPEPTIDE TRANSPORT SYSTEM PERMEASE PROTEIN DPPB-RELATED"/>
    <property type="match status" value="1"/>
</dbReference>
<dbReference type="InterPro" id="IPR045621">
    <property type="entry name" value="BPD_transp_1_N"/>
</dbReference>
<evidence type="ECO:0000313" key="13">
    <source>
        <dbReference type="Proteomes" id="UP001589692"/>
    </source>
</evidence>
<feature type="transmembrane region" description="Helical" evidence="10">
    <location>
        <begin position="135"/>
        <end position="161"/>
    </location>
</feature>
<gene>
    <name evidence="12" type="ORF">ACFFP0_24090</name>
</gene>
<comment type="similarity">
    <text evidence="2 10">Belongs to the binding-protein-dependent transport system permease family.</text>
</comment>
<feature type="transmembrane region" description="Helical" evidence="10">
    <location>
        <begin position="231"/>
        <end position="253"/>
    </location>
</feature>
<feature type="transmembrane region" description="Helical" evidence="10">
    <location>
        <begin position="173"/>
        <end position="192"/>
    </location>
</feature>
<evidence type="ECO:0000256" key="10">
    <source>
        <dbReference type="RuleBase" id="RU363032"/>
    </source>
</evidence>
<keyword evidence="7 10" id="KW-0472">Membrane</keyword>
<evidence type="ECO:0000256" key="4">
    <source>
        <dbReference type="ARBA" id="ARBA00022475"/>
    </source>
</evidence>